<comment type="caution">
    <text evidence="4">The sequence shown here is derived from an EMBL/GenBank/DDBJ whole genome shotgun (WGS) entry which is preliminary data.</text>
</comment>
<feature type="compositionally biased region" description="Basic and acidic residues" evidence="2">
    <location>
        <begin position="568"/>
        <end position="583"/>
    </location>
</feature>
<dbReference type="InterPro" id="IPR007009">
    <property type="entry name" value="Shq1_C"/>
</dbReference>
<dbReference type="PANTHER" id="PTHR12967">
    <property type="entry name" value="PROTEIN SHQ1 HOMOLOG"/>
    <property type="match status" value="1"/>
</dbReference>
<dbReference type="Pfam" id="PF21413">
    <property type="entry name" value="SHQ1-like_CS"/>
    <property type="match status" value="1"/>
</dbReference>
<dbReference type="PANTHER" id="PTHR12967:SF0">
    <property type="entry name" value="PROTEIN SHQ1 HOMOLOG"/>
    <property type="match status" value="1"/>
</dbReference>
<feature type="domain" description="CS" evidence="3">
    <location>
        <begin position="1"/>
        <end position="89"/>
    </location>
</feature>
<keyword evidence="5" id="KW-1185">Reference proteome</keyword>
<evidence type="ECO:0000256" key="1">
    <source>
        <dbReference type="ARBA" id="ARBA00005607"/>
    </source>
</evidence>
<dbReference type="InterPro" id="IPR039742">
    <property type="entry name" value="Shq1"/>
</dbReference>
<sequence length="592" mass="67383">MITPRFSVRQDEKQVFITIRAPHVRAQAIEFDVDEYQFKFFASPYYLRLTFSGKVVEDETSTASFDAARGDITVVLSKQVVGEQFKNLDMLTSLLATARERDADGDTKAIRPIIEEIGGSISTEDQIAILNDDDFEWELPQNLPQADSNELLMGQVKYGFNEQYSGVLAHVHSTANEVNEVTDPEHQSAEERREQRLATEDAKFDDAYYMENYMNDDDDEIRLSIQFKTELFSILRQSQKAKKKIDLDSVADTASAQSHANIEETSLSDMIEFTDNEKKMMMDLPRKTHIIADRQAVYLGLVDILFSYSLDHRINQGEPTVESAWAIGVVSATFSNLEQFSTLKSTIITCFRRGLSYPLYRNWELCEKALEDVYAILKLGRRAVLKALLEIKSIFDKHDIYYIYSKLYIDDYCVWIQTLASDKAIRSLAHKIHHFEIDKDEVGWDLDALEDLALQSSESEQEDDGEGNQYKVLDLKETINAALEESSAMANLSLDAQVDSEKTDNLNQSDLSTGKKLVQFIDSDDDNDISEADKESIQLKKDGHEQVQQDDSEDLANYMSSSVLRNIVKPDRKSESDKGDLRQKKGPLVEML</sequence>
<evidence type="ECO:0000313" key="4">
    <source>
        <dbReference type="EMBL" id="KAJ1643652.1"/>
    </source>
</evidence>
<evidence type="ECO:0000259" key="3">
    <source>
        <dbReference type="PROSITE" id="PS51203"/>
    </source>
</evidence>
<organism evidence="4 5">
    <name type="scientific">Coemansia asiatica</name>
    <dbReference type="NCBI Taxonomy" id="1052880"/>
    <lineage>
        <taxon>Eukaryota</taxon>
        <taxon>Fungi</taxon>
        <taxon>Fungi incertae sedis</taxon>
        <taxon>Zoopagomycota</taxon>
        <taxon>Kickxellomycotina</taxon>
        <taxon>Kickxellomycetes</taxon>
        <taxon>Kickxellales</taxon>
        <taxon>Kickxellaceae</taxon>
        <taxon>Coemansia</taxon>
    </lineage>
</organism>
<dbReference type="Pfam" id="PF04925">
    <property type="entry name" value="SHQ1"/>
    <property type="match status" value="1"/>
</dbReference>
<dbReference type="GO" id="GO:0005654">
    <property type="term" value="C:nucleoplasm"/>
    <property type="evidence" value="ECO:0007669"/>
    <property type="project" value="TreeGrafter"/>
</dbReference>
<dbReference type="GO" id="GO:0051082">
    <property type="term" value="F:unfolded protein binding"/>
    <property type="evidence" value="ECO:0007669"/>
    <property type="project" value="TreeGrafter"/>
</dbReference>
<evidence type="ECO:0000313" key="5">
    <source>
        <dbReference type="Proteomes" id="UP001145021"/>
    </source>
</evidence>
<dbReference type="GO" id="GO:0000493">
    <property type="term" value="P:box H/ACA snoRNP assembly"/>
    <property type="evidence" value="ECO:0007669"/>
    <property type="project" value="InterPro"/>
</dbReference>
<reference evidence="4" key="1">
    <citation type="submission" date="2022-07" db="EMBL/GenBank/DDBJ databases">
        <title>Phylogenomic reconstructions and comparative analyses of Kickxellomycotina fungi.</title>
        <authorList>
            <person name="Reynolds N.K."/>
            <person name="Stajich J.E."/>
            <person name="Barry K."/>
            <person name="Grigoriev I.V."/>
            <person name="Crous P."/>
            <person name="Smith M.E."/>
        </authorList>
    </citation>
    <scope>NUCLEOTIDE SEQUENCE</scope>
    <source>
        <strain evidence="4">NBRC 105413</strain>
    </source>
</reference>
<dbReference type="Gene3D" id="2.60.40.790">
    <property type="match status" value="1"/>
</dbReference>
<evidence type="ECO:0000256" key="2">
    <source>
        <dbReference type="SAM" id="MobiDB-lite"/>
    </source>
</evidence>
<dbReference type="AlphaFoldDB" id="A0A9W7XFW6"/>
<dbReference type="Proteomes" id="UP001145021">
    <property type="component" value="Unassembled WGS sequence"/>
</dbReference>
<protein>
    <recommendedName>
        <fullName evidence="3">CS domain-containing protein</fullName>
    </recommendedName>
</protein>
<dbReference type="InterPro" id="IPR008978">
    <property type="entry name" value="HSP20-like_chaperone"/>
</dbReference>
<dbReference type="InterPro" id="IPR007052">
    <property type="entry name" value="CS_dom"/>
</dbReference>
<accession>A0A9W7XFW6</accession>
<dbReference type="EMBL" id="JANBOH010000233">
    <property type="protein sequence ID" value="KAJ1643652.1"/>
    <property type="molecule type" value="Genomic_DNA"/>
</dbReference>
<gene>
    <name evidence="4" type="ORF">LPJ64_004582</name>
</gene>
<dbReference type="InterPro" id="IPR048696">
    <property type="entry name" value="SHQ1-like_CS"/>
</dbReference>
<comment type="similarity">
    <text evidence="1">Belongs to the SHQ1 family.</text>
</comment>
<dbReference type="PROSITE" id="PS51203">
    <property type="entry name" value="CS"/>
    <property type="match status" value="1"/>
</dbReference>
<dbReference type="SUPFAM" id="SSF49764">
    <property type="entry name" value="HSP20-like chaperones"/>
    <property type="match status" value="1"/>
</dbReference>
<feature type="region of interest" description="Disordered" evidence="2">
    <location>
        <begin position="539"/>
        <end position="592"/>
    </location>
</feature>
<dbReference type="GO" id="GO:0005737">
    <property type="term" value="C:cytoplasm"/>
    <property type="evidence" value="ECO:0007669"/>
    <property type="project" value="TreeGrafter"/>
</dbReference>
<name>A0A9W7XFW6_9FUNG</name>
<proteinExistence type="inferred from homology"/>